<dbReference type="PANTHER" id="PTHR43625">
    <property type="entry name" value="AFLATOXIN B1 ALDEHYDE REDUCTASE"/>
    <property type="match status" value="1"/>
</dbReference>
<proteinExistence type="predicted"/>
<dbReference type="Pfam" id="PF00248">
    <property type="entry name" value="Aldo_ket_red"/>
    <property type="match status" value="1"/>
</dbReference>
<evidence type="ECO:0000313" key="3">
    <source>
        <dbReference type="EMBL" id="KIX01278.1"/>
    </source>
</evidence>
<dbReference type="PANTHER" id="PTHR43625:SF40">
    <property type="entry name" value="ALDO-KETO REDUCTASE YAKC [NADP(+)]"/>
    <property type="match status" value="1"/>
</dbReference>
<dbReference type="OrthoDB" id="37537at2759"/>
<dbReference type="Proteomes" id="UP000053617">
    <property type="component" value="Unassembled WGS sequence"/>
</dbReference>
<dbReference type="AlphaFoldDB" id="A0A0D2GSE7"/>
<name>A0A0D2GSE7_9EURO</name>
<dbReference type="SUPFAM" id="SSF51430">
    <property type="entry name" value="NAD(P)-linked oxidoreductase"/>
    <property type="match status" value="1"/>
</dbReference>
<dbReference type="InterPro" id="IPR050791">
    <property type="entry name" value="Aldo-Keto_reductase"/>
</dbReference>
<dbReference type="GO" id="GO:0005737">
    <property type="term" value="C:cytoplasm"/>
    <property type="evidence" value="ECO:0007669"/>
    <property type="project" value="TreeGrafter"/>
</dbReference>
<gene>
    <name evidence="3" type="ORF">Z518_09003</name>
</gene>
<dbReference type="InterPro" id="IPR036812">
    <property type="entry name" value="NAD(P)_OxRdtase_dom_sf"/>
</dbReference>
<dbReference type="STRING" id="1442369.A0A0D2GSE7"/>
<dbReference type="GeneID" id="25297074"/>
<protein>
    <submittedName>
        <fullName evidence="3">Rhinocladiella mackenziei CBS 650.93 unplaced genomic scaffold supercont1.7, whole genome shotgun sequence</fullName>
    </submittedName>
</protein>
<evidence type="ECO:0000259" key="2">
    <source>
        <dbReference type="Pfam" id="PF00248"/>
    </source>
</evidence>
<evidence type="ECO:0000313" key="4">
    <source>
        <dbReference type="Proteomes" id="UP000053617"/>
    </source>
</evidence>
<dbReference type="HOGENOM" id="CLU_023205_2_1_1"/>
<dbReference type="RefSeq" id="XP_013268414.1">
    <property type="nucleotide sequence ID" value="XM_013412960.1"/>
</dbReference>
<feature type="domain" description="NADP-dependent oxidoreductase" evidence="2">
    <location>
        <begin position="2"/>
        <end position="265"/>
    </location>
</feature>
<accession>A0A0D2GSE7</accession>
<sequence length="293" mass="32815">MGATHWDDADLYGDTEELLGKWFTKNPEKRQDIFLTTKFGFAGMDGPNFLIRSDPEYVKIASARSLSKLKTNYIDLYYCHRVDGKTPIEETVKALADLKNEGKIKYLGLSEVSASTLRRAHAVHPISALQIEYSPWSLDIETGSHSVLDTCKELGIAIVAYSPLGRGFLTGRIKSPADVAGDWRSTVPRFQPENFDKNLELVRKLEEIAGQKDLTSSQLVLAWLLKQWEGVHPLVDTRSVERVKENMYALTVKLSDEEDKAIRQACEACIISGARYPDAMADFQLGETPELTS</sequence>
<organism evidence="3 4">
    <name type="scientific">Rhinocladiella mackenziei CBS 650.93</name>
    <dbReference type="NCBI Taxonomy" id="1442369"/>
    <lineage>
        <taxon>Eukaryota</taxon>
        <taxon>Fungi</taxon>
        <taxon>Dikarya</taxon>
        <taxon>Ascomycota</taxon>
        <taxon>Pezizomycotina</taxon>
        <taxon>Eurotiomycetes</taxon>
        <taxon>Chaetothyriomycetidae</taxon>
        <taxon>Chaetothyriales</taxon>
        <taxon>Herpotrichiellaceae</taxon>
        <taxon>Rhinocladiella</taxon>
    </lineage>
</organism>
<dbReference type="VEuPathDB" id="FungiDB:Z518_09003"/>
<keyword evidence="1" id="KW-0560">Oxidoreductase</keyword>
<dbReference type="EMBL" id="KN847481">
    <property type="protein sequence ID" value="KIX01278.1"/>
    <property type="molecule type" value="Genomic_DNA"/>
</dbReference>
<dbReference type="Gene3D" id="3.20.20.100">
    <property type="entry name" value="NADP-dependent oxidoreductase domain"/>
    <property type="match status" value="1"/>
</dbReference>
<reference evidence="3 4" key="1">
    <citation type="submission" date="2015-01" db="EMBL/GenBank/DDBJ databases">
        <title>The Genome Sequence of Rhinocladiella mackenzie CBS 650.93.</title>
        <authorList>
            <consortium name="The Broad Institute Genomics Platform"/>
            <person name="Cuomo C."/>
            <person name="de Hoog S."/>
            <person name="Gorbushina A."/>
            <person name="Stielow B."/>
            <person name="Teixiera M."/>
            <person name="Abouelleil A."/>
            <person name="Chapman S.B."/>
            <person name="Priest M."/>
            <person name="Young S.K."/>
            <person name="Wortman J."/>
            <person name="Nusbaum C."/>
            <person name="Birren B."/>
        </authorList>
    </citation>
    <scope>NUCLEOTIDE SEQUENCE [LARGE SCALE GENOMIC DNA]</scope>
    <source>
        <strain evidence="3 4">CBS 650.93</strain>
    </source>
</reference>
<evidence type="ECO:0000256" key="1">
    <source>
        <dbReference type="ARBA" id="ARBA00023002"/>
    </source>
</evidence>
<dbReference type="GO" id="GO:0016491">
    <property type="term" value="F:oxidoreductase activity"/>
    <property type="evidence" value="ECO:0007669"/>
    <property type="project" value="UniProtKB-KW"/>
</dbReference>
<keyword evidence="4" id="KW-1185">Reference proteome</keyword>
<dbReference type="InterPro" id="IPR023210">
    <property type="entry name" value="NADP_OxRdtase_dom"/>
</dbReference>